<feature type="transmembrane region" description="Helical" evidence="2">
    <location>
        <begin position="136"/>
        <end position="154"/>
    </location>
</feature>
<dbReference type="RefSeq" id="WP_243068280.1">
    <property type="nucleotide sequence ID" value="NZ_JAIVFK010000073.1"/>
</dbReference>
<feature type="coiled-coil region" evidence="1">
    <location>
        <begin position="74"/>
        <end position="101"/>
    </location>
</feature>
<name>A0ABS9Z9Q2_9HYPH</name>
<evidence type="ECO:0000256" key="2">
    <source>
        <dbReference type="SAM" id="Phobius"/>
    </source>
</evidence>
<evidence type="ECO:0000256" key="1">
    <source>
        <dbReference type="SAM" id="Coils"/>
    </source>
</evidence>
<dbReference type="Proteomes" id="UP001139104">
    <property type="component" value="Unassembled WGS sequence"/>
</dbReference>
<keyword evidence="2" id="KW-0812">Transmembrane</keyword>
<dbReference type="EMBL" id="JAIVFP010000001">
    <property type="protein sequence ID" value="MCI4684383.1"/>
    <property type="molecule type" value="Genomic_DNA"/>
</dbReference>
<gene>
    <name evidence="3" type="ORF">K2U94_16710</name>
</gene>
<keyword evidence="2" id="KW-1133">Transmembrane helix</keyword>
<keyword evidence="2" id="KW-0472">Membrane</keyword>
<accession>A0ABS9Z9Q2</accession>
<dbReference type="InterPro" id="IPR022584">
    <property type="entry name" value="DUF2937"/>
</dbReference>
<reference evidence="3" key="1">
    <citation type="journal article" date="2022" name="ISME J.">
        <title>Identification of active gaseous-alkane degraders at natural gas seeps.</title>
        <authorList>
            <person name="Farhan Ul Haque M."/>
            <person name="Hernandez M."/>
            <person name="Crombie A.T."/>
            <person name="Murrell J.C."/>
        </authorList>
    </citation>
    <scope>NUCLEOTIDE SEQUENCE</scope>
    <source>
        <strain evidence="3">PC2</strain>
    </source>
</reference>
<comment type="caution">
    <text evidence="3">The sequence shown here is derived from an EMBL/GenBank/DDBJ whole genome shotgun (WGS) entry which is preliminary data.</text>
</comment>
<sequence>MLSLWRRTSFAAAVAAGLGFSQAPEYAQQYRQRLAGAIDELQAVVGAFDADSAASGMTHDQGVAHLEGSTDSFVRQRGERIQQQKTRLERLERQAAHLKGDMPLSKLFGLAFHADPKVARGAFADYEPALPLTADGAASAAIGFGGVLLALRLLELPFRRRKKHAAMPAAERG</sequence>
<evidence type="ECO:0000313" key="3">
    <source>
        <dbReference type="EMBL" id="MCI4684383.1"/>
    </source>
</evidence>
<dbReference type="Pfam" id="PF11157">
    <property type="entry name" value="DUF2937"/>
    <property type="match status" value="1"/>
</dbReference>
<keyword evidence="1" id="KW-0175">Coiled coil</keyword>
<organism evidence="3 4">
    <name type="scientific">Candidatus Rhodoblastus alkanivorans</name>
    <dbReference type="NCBI Taxonomy" id="2954117"/>
    <lineage>
        <taxon>Bacteria</taxon>
        <taxon>Pseudomonadati</taxon>
        <taxon>Pseudomonadota</taxon>
        <taxon>Alphaproteobacteria</taxon>
        <taxon>Hyphomicrobiales</taxon>
        <taxon>Rhodoblastaceae</taxon>
        <taxon>Rhodoblastus</taxon>
    </lineage>
</organism>
<keyword evidence="4" id="KW-1185">Reference proteome</keyword>
<protein>
    <submittedName>
        <fullName evidence="3">DUF2937 family protein</fullName>
    </submittedName>
</protein>
<evidence type="ECO:0000313" key="4">
    <source>
        <dbReference type="Proteomes" id="UP001139104"/>
    </source>
</evidence>
<proteinExistence type="predicted"/>